<dbReference type="Proteomes" id="UP000783742">
    <property type="component" value="Unassembled WGS sequence"/>
</dbReference>
<keyword evidence="2" id="KW-1185">Reference proteome</keyword>
<evidence type="ECO:0000313" key="2">
    <source>
        <dbReference type="Proteomes" id="UP000783742"/>
    </source>
</evidence>
<name>A0ABS6FHC1_9FIRM</name>
<dbReference type="EMBL" id="JAHLQO010000004">
    <property type="protein sequence ID" value="MBU5669554.1"/>
    <property type="molecule type" value="Genomic_DNA"/>
</dbReference>
<accession>A0ABS6FHC1</accession>
<reference evidence="1 2" key="1">
    <citation type="submission" date="2021-06" db="EMBL/GenBank/DDBJ databases">
        <authorList>
            <person name="Sun Q."/>
            <person name="Li D."/>
        </authorList>
    </citation>
    <scope>NUCLEOTIDE SEQUENCE [LARGE SCALE GENOMIC DNA]</scope>
    <source>
        <strain evidence="1 2">MSJ-1</strain>
    </source>
</reference>
<protein>
    <submittedName>
        <fullName evidence="1">Uncharacterized protein</fullName>
    </submittedName>
</protein>
<sequence length="74" mass="8540">MNLLELQDILGNTILEVTDKNKSDEEHKISLTNAEYIAKIAKQMINNADIVLRSEKLMQEGYEMQNTREMIGEK</sequence>
<organism evidence="1 2">
    <name type="scientific">Peptoniphilus ovalis</name>
    <dbReference type="NCBI Taxonomy" id="2841503"/>
    <lineage>
        <taxon>Bacteria</taxon>
        <taxon>Bacillati</taxon>
        <taxon>Bacillota</taxon>
        <taxon>Tissierellia</taxon>
        <taxon>Tissierellales</taxon>
        <taxon>Peptoniphilaceae</taxon>
        <taxon>Peptoniphilus</taxon>
    </lineage>
</organism>
<evidence type="ECO:0000313" key="1">
    <source>
        <dbReference type="EMBL" id="MBU5669554.1"/>
    </source>
</evidence>
<dbReference type="RefSeq" id="WP_216549390.1">
    <property type="nucleotide sequence ID" value="NZ_JAHLQO010000004.1"/>
</dbReference>
<comment type="caution">
    <text evidence="1">The sequence shown here is derived from an EMBL/GenBank/DDBJ whole genome shotgun (WGS) entry which is preliminary data.</text>
</comment>
<proteinExistence type="predicted"/>
<gene>
    <name evidence="1" type="ORF">KQI68_06835</name>
</gene>